<gene>
    <name evidence="1" type="ORF">JZM24_14320</name>
</gene>
<name>A0ABS5YDF2_9GAMM</name>
<dbReference type="RefSeq" id="WP_215670499.1">
    <property type="nucleotide sequence ID" value="NZ_JAFJYC010000002.1"/>
</dbReference>
<dbReference type="Proteomes" id="UP000811282">
    <property type="component" value="Unassembled WGS sequence"/>
</dbReference>
<comment type="caution">
    <text evidence="1">The sequence shown here is derived from an EMBL/GenBank/DDBJ whole genome shotgun (WGS) entry which is preliminary data.</text>
</comment>
<organism evidence="1 2">
    <name type="scientific">Candidatus Sodalis endolongispinus</name>
    <dbReference type="NCBI Taxonomy" id="2812662"/>
    <lineage>
        <taxon>Bacteria</taxon>
        <taxon>Pseudomonadati</taxon>
        <taxon>Pseudomonadota</taxon>
        <taxon>Gammaproteobacteria</taxon>
        <taxon>Enterobacterales</taxon>
        <taxon>Bruguierivoracaceae</taxon>
        <taxon>Sodalis</taxon>
    </lineage>
</organism>
<evidence type="ECO:0000313" key="2">
    <source>
        <dbReference type="Proteomes" id="UP000811282"/>
    </source>
</evidence>
<protein>
    <submittedName>
        <fullName evidence="1">Uncharacterized protein</fullName>
    </submittedName>
</protein>
<evidence type="ECO:0000313" key="1">
    <source>
        <dbReference type="EMBL" id="MBT9433013.1"/>
    </source>
</evidence>
<accession>A0ABS5YDF2</accession>
<keyword evidence="2" id="KW-1185">Reference proteome</keyword>
<reference evidence="1 2" key="1">
    <citation type="journal article" date="2021" name="Genome Biol. Evol.">
        <title>The evolution of interdependence in a four-way mealybug symbiosis.</title>
        <authorList>
            <person name="Garber A.I."/>
            <person name="Kupper M."/>
            <person name="Laetsch D.R."/>
            <person name="Weldon S.R."/>
            <person name="Ladinsky M.S."/>
            <person name="Bjorkman P.J."/>
            <person name="McCutcheon J.P."/>
        </authorList>
    </citation>
    <scope>NUCLEOTIDE SEQUENCE [LARGE SCALE GENOMIC DNA]</scope>
    <source>
        <strain evidence="1">SOD</strain>
    </source>
</reference>
<sequence length="86" mass="9434">MPSTRCRGKIALSRYPAIPLSRYPAIPLSRYPAIPLSRYPAIPLSHCHGVALWRCRAVACTAGVNGPHRDHFLGGVFSAILPTLWL</sequence>
<dbReference type="EMBL" id="JAFJYC010000002">
    <property type="protein sequence ID" value="MBT9433013.1"/>
    <property type="molecule type" value="Genomic_DNA"/>
</dbReference>
<proteinExistence type="predicted"/>